<dbReference type="RefSeq" id="WP_209971372.1">
    <property type="nucleotide sequence ID" value="NZ_JAGGLB010000005.1"/>
</dbReference>
<dbReference type="Gene3D" id="6.10.320.10">
    <property type="match status" value="1"/>
</dbReference>
<dbReference type="Pfam" id="PF20935">
    <property type="entry name" value="DUF6847"/>
    <property type="match status" value="1"/>
</dbReference>
<dbReference type="EMBL" id="JAGGLB010000005">
    <property type="protein sequence ID" value="MBP1990619.1"/>
    <property type="molecule type" value="Genomic_DNA"/>
</dbReference>
<evidence type="ECO:0008006" key="4">
    <source>
        <dbReference type="Google" id="ProtNLM"/>
    </source>
</evidence>
<comment type="caution">
    <text evidence="2">The sequence shown here is derived from an EMBL/GenBank/DDBJ whole genome shotgun (WGS) entry which is preliminary data.</text>
</comment>
<evidence type="ECO:0000256" key="1">
    <source>
        <dbReference type="SAM" id="Coils"/>
    </source>
</evidence>
<evidence type="ECO:0000313" key="3">
    <source>
        <dbReference type="Proteomes" id="UP001519287"/>
    </source>
</evidence>
<proteinExistence type="predicted"/>
<accession>A0ABS4ISR3</accession>
<dbReference type="Proteomes" id="UP001519287">
    <property type="component" value="Unassembled WGS sequence"/>
</dbReference>
<sequence length="153" mass="18076">MKLAEALVLRADCQRKVAQLKQRLERVIKVQEGEQPAEEPAMLFTELNRTLEELTSWIKKINHTNSFTPFDANMSISDALAERDKIMQTRNILSDLLETASIKQDRFSRSEVKFYRTIEVNEIQRQVDDLSKKYRELDFKIQEKNWTIELLED</sequence>
<protein>
    <recommendedName>
        <fullName evidence="4">Septicolysin</fullName>
    </recommendedName>
</protein>
<dbReference type="CDD" id="cd12208">
    <property type="entry name" value="DIP1984-like"/>
    <property type="match status" value="1"/>
</dbReference>
<feature type="coiled-coil region" evidence="1">
    <location>
        <begin position="3"/>
        <end position="30"/>
    </location>
</feature>
<dbReference type="InterPro" id="IPR047741">
    <property type="entry name" value="DIP1984-like"/>
</dbReference>
<evidence type="ECO:0000313" key="2">
    <source>
        <dbReference type="EMBL" id="MBP1990619.1"/>
    </source>
</evidence>
<keyword evidence="1" id="KW-0175">Coiled coil</keyword>
<gene>
    <name evidence="2" type="ORF">J2Z66_002225</name>
</gene>
<organism evidence="2 3">
    <name type="scientific">Paenibacillus eucommiae</name>
    <dbReference type="NCBI Taxonomy" id="1355755"/>
    <lineage>
        <taxon>Bacteria</taxon>
        <taxon>Bacillati</taxon>
        <taxon>Bacillota</taxon>
        <taxon>Bacilli</taxon>
        <taxon>Bacillales</taxon>
        <taxon>Paenibacillaceae</taxon>
        <taxon>Paenibacillus</taxon>
    </lineage>
</organism>
<keyword evidence="3" id="KW-1185">Reference proteome</keyword>
<reference evidence="2 3" key="1">
    <citation type="submission" date="2021-03" db="EMBL/GenBank/DDBJ databases">
        <title>Genomic Encyclopedia of Type Strains, Phase IV (KMG-IV): sequencing the most valuable type-strain genomes for metagenomic binning, comparative biology and taxonomic classification.</title>
        <authorList>
            <person name="Goeker M."/>
        </authorList>
    </citation>
    <scope>NUCLEOTIDE SEQUENCE [LARGE SCALE GENOMIC DNA]</scope>
    <source>
        <strain evidence="2 3">DSM 26048</strain>
    </source>
</reference>
<dbReference type="NCBIfam" id="NF038048">
    <property type="entry name" value="DIP1984_fam"/>
    <property type="match status" value="1"/>
</dbReference>
<name>A0ABS4ISR3_9BACL</name>